<dbReference type="Proteomes" id="UP001501821">
    <property type="component" value="Unassembled WGS sequence"/>
</dbReference>
<evidence type="ECO:0000313" key="4">
    <source>
        <dbReference type="Proteomes" id="UP001501821"/>
    </source>
</evidence>
<keyword evidence="4" id="KW-1185">Reference proteome</keyword>
<feature type="region of interest" description="Disordered" evidence="1">
    <location>
        <begin position="1"/>
        <end position="26"/>
    </location>
</feature>
<name>A0ABP7J3S9_9ACTN</name>
<gene>
    <name evidence="3" type="ORF">GCM10022242_39040</name>
</gene>
<keyword evidence="2" id="KW-0812">Transmembrane</keyword>
<comment type="caution">
    <text evidence="3">The sequence shown here is derived from an EMBL/GenBank/DDBJ whole genome shotgun (WGS) entry which is preliminary data.</text>
</comment>
<keyword evidence="2" id="KW-0472">Membrane</keyword>
<feature type="transmembrane region" description="Helical" evidence="2">
    <location>
        <begin position="70"/>
        <end position="89"/>
    </location>
</feature>
<sequence>MSQQPTSAPRRRHLLDPDAPRKAPDPEALERLARVQRRVISALILTTIFHLTVGFILAAKTEIAGDRVDAQVVLIVVGALFWVSGVAAVRGLNSKALLSTWLLTGLVPLVAGIWWVVLA</sequence>
<reference evidence="4" key="1">
    <citation type="journal article" date="2019" name="Int. J. Syst. Evol. Microbiol.">
        <title>The Global Catalogue of Microorganisms (GCM) 10K type strain sequencing project: providing services to taxonomists for standard genome sequencing and annotation.</title>
        <authorList>
            <consortium name="The Broad Institute Genomics Platform"/>
            <consortium name="The Broad Institute Genome Sequencing Center for Infectious Disease"/>
            <person name="Wu L."/>
            <person name="Ma J."/>
        </authorList>
    </citation>
    <scope>NUCLEOTIDE SEQUENCE [LARGE SCALE GENOMIC DNA]</scope>
    <source>
        <strain evidence="4">JCM 16953</strain>
    </source>
</reference>
<accession>A0ABP7J3S9</accession>
<keyword evidence="2" id="KW-1133">Transmembrane helix</keyword>
<organism evidence="3 4">
    <name type="scientific">Nocardioides panacisoli</name>
    <dbReference type="NCBI Taxonomy" id="627624"/>
    <lineage>
        <taxon>Bacteria</taxon>
        <taxon>Bacillati</taxon>
        <taxon>Actinomycetota</taxon>
        <taxon>Actinomycetes</taxon>
        <taxon>Propionibacteriales</taxon>
        <taxon>Nocardioidaceae</taxon>
        <taxon>Nocardioides</taxon>
    </lineage>
</organism>
<dbReference type="RefSeq" id="WP_344778674.1">
    <property type="nucleotide sequence ID" value="NZ_BAABAH010000020.1"/>
</dbReference>
<evidence type="ECO:0000256" key="2">
    <source>
        <dbReference type="SAM" id="Phobius"/>
    </source>
</evidence>
<proteinExistence type="predicted"/>
<feature type="transmembrane region" description="Helical" evidence="2">
    <location>
        <begin position="39"/>
        <end position="58"/>
    </location>
</feature>
<feature type="transmembrane region" description="Helical" evidence="2">
    <location>
        <begin position="96"/>
        <end position="117"/>
    </location>
</feature>
<evidence type="ECO:0000256" key="1">
    <source>
        <dbReference type="SAM" id="MobiDB-lite"/>
    </source>
</evidence>
<dbReference type="EMBL" id="BAABAH010000020">
    <property type="protein sequence ID" value="GAA3834147.1"/>
    <property type="molecule type" value="Genomic_DNA"/>
</dbReference>
<protein>
    <submittedName>
        <fullName evidence="3">Uncharacterized protein</fullName>
    </submittedName>
</protein>
<evidence type="ECO:0000313" key="3">
    <source>
        <dbReference type="EMBL" id="GAA3834147.1"/>
    </source>
</evidence>
<feature type="compositionally biased region" description="Basic and acidic residues" evidence="1">
    <location>
        <begin position="14"/>
        <end position="26"/>
    </location>
</feature>